<gene>
    <name evidence="5" type="ORF">LTR78_004684</name>
</gene>
<comment type="caution">
    <text evidence="5">The sequence shown here is derived from an EMBL/GenBank/DDBJ whole genome shotgun (WGS) entry which is preliminary data.</text>
</comment>
<dbReference type="EMBL" id="JAUTXT010000014">
    <property type="protein sequence ID" value="KAK3675600.1"/>
    <property type="molecule type" value="Genomic_DNA"/>
</dbReference>
<feature type="region of interest" description="Disordered" evidence="2">
    <location>
        <begin position="410"/>
        <end position="463"/>
    </location>
</feature>
<sequence>MAPSATDPITTNGVTSRGSTPEVEHNTDDHVAFGGDDQWFYNPSTRRFDLSRGSQRRLAVDADDGIRNHRGVEIDPEKTLLVIIDMQNFFVHPVFRDHAEGIKTIQPLLKVISKCRKEGIELCWLNWGIDQQDLNRMPPAVTRGFNKALSHEKGHGWHVGLGAELPKEQGGERCLFKKTWNADIFDDLKPYVEPQDRRFDKARMSGLWSPQLPFHRYLRKSGKKTLLFAGVNTDQCLLGTLTDAYSWGWDCILVGDCAGTMTTVLGAKEVCDYNVATNMGFVTDSDALCAAEIVHGLTVRTKSQESGDLQAQMEHEKPGQDLWHRAWCSYRLVVTPFEPGLAVDYDEEDDISPQQNVLMAVRFDAAKSFGSAPSQCEDALMTLGVEAPSPSQLCTSCAAIDLHTMFTTETAPQGGSKAQDAKRFSTPHVSTSGRSCQADGTTSQRNASIPTLDSSEQEQQFPSARFTTDKVIDPALLGAWAAMSSTSSALPPTLGLSKHCSSGQLKLVDVETCSLFTATKPPVYAALSYVWGTQCTRSSNTVSDGPLRLAALPRTIRDALKATEYMGYRYLWADAFCIDHVNQTQKQALIAQMDVVYESAAITIVAAAGDHADSGLPGISPRLDSCVAIRGDSRNYHAGIELPVPSRAVLSSAWNTRGWTFQEAQLSRVRVYFTPREVILTTGDWYQRESQGRAKIVETTARVDGWSSPKLRTDFRLYSNALEAYCSRRLSNEDDTVAALVGYVNASTDASDSWRASHLHHGLPLPFFNAALHWQPIIKKSNFALSPELGRAFVEEAKAHSGVRPGFPSWSRASVRLPRLSHGNIKDSFGLFPGSSKDLHRFALMKHERHILGVPAIYDIRSMKDVTEHIPPSVPDRVFPEPATRGWCGTVDITSEISFRSVQEASKGSPSPPFSTFSKTIWIDCEAPTPGTFQADPQLDVLWLWTVSRPCRVVNEESDASMLFRFGITFDLRTDITGNPPTVYISTSGWITNDVPWMQKQPVAADEVQAIRTVERYSTEYKHAVPVKMLQETCDAIITGASGRMLKIMIVRRVGQYVRRVGLVELTPRDWSEWKADGFTESPIQSKWFAII</sequence>
<accession>A0AAE0WPI9</accession>
<dbReference type="Gene3D" id="3.40.50.850">
    <property type="entry name" value="Isochorismatase-like"/>
    <property type="match status" value="1"/>
</dbReference>
<evidence type="ECO:0000313" key="5">
    <source>
        <dbReference type="EMBL" id="KAK3675600.1"/>
    </source>
</evidence>
<dbReference type="Pfam" id="PF06985">
    <property type="entry name" value="HET"/>
    <property type="match status" value="1"/>
</dbReference>
<dbReference type="SUPFAM" id="SSF52499">
    <property type="entry name" value="Isochorismatase-like hydrolases"/>
    <property type="match status" value="1"/>
</dbReference>
<evidence type="ECO:0000259" key="4">
    <source>
        <dbReference type="Pfam" id="PF06985"/>
    </source>
</evidence>
<protein>
    <recommendedName>
        <fullName evidence="7">Heterokaryon incompatibility domain-containing protein</fullName>
    </recommendedName>
</protein>
<feature type="domain" description="Isochorismatase-like" evidence="3">
    <location>
        <begin position="79"/>
        <end position="263"/>
    </location>
</feature>
<dbReference type="Pfam" id="PF00857">
    <property type="entry name" value="Isochorismatase"/>
    <property type="match status" value="1"/>
</dbReference>
<feature type="region of interest" description="Disordered" evidence="2">
    <location>
        <begin position="1"/>
        <end position="27"/>
    </location>
</feature>
<organism evidence="5 6">
    <name type="scientific">Recurvomyces mirabilis</name>
    <dbReference type="NCBI Taxonomy" id="574656"/>
    <lineage>
        <taxon>Eukaryota</taxon>
        <taxon>Fungi</taxon>
        <taxon>Dikarya</taxon>
        <taxon>Ascomycota</taxon>
        <taxon>Pezizomycotina</taxon>
        <taxon>Dothideomycetes</taxon>
        <taxon>Dothideomycetidae</taxon>
        <taxon>Mycosphaerellales</taxon>
        <taxon>Teratosphaeriaceae</taxon>
        <taxon>Recurvomyces</taxon>
    </lineage>
</organism>
<feature type="compositionally biased region" description="Polar residues" evidence="2">
    <location>
        <begin position="427"/>
        <end position="463"/>
    </location>
</feature>
<evidence type="ECO:0000313" key="6">
    <source>
        <dbReference type="Proteomes" id="UP001274830"/>
    </source>
</evidence>
<comment type="similarity">
    <text evidence="1">Belongs to the isochorismatase family.</text>
</comment>
<dbReference type="Proteomes" id="UP001274830">
    <property type="component" value="Unassembled WGS sequence"/>
</dbReference>
<evidence type="ECO:0000256" key="1">
    <source>
        <dbReference type="ARBA" id="ARBA00006336"/>
    </source>
</evidence>
<feature type="domain" description="Heterokaryon incompatibility" evidence="4">
    <location>
        <begin position="524"/>
        <end position="663"/>
    </location>
</feature>
<reference evidence="5" key="1">
    <citation type="submission" date="2023-07" db="EMBL/GenBank/DDBJ databases">
        <title>Black Yeasts Isolated from many extreme environments.</title>
        <authorList>
            <person name="Coleine C."/>
            <person name="Stajich J.E."/>
            <person name="Selbmann L."/>
        </authorList>
    </citation>
    <scope>NUCLEOTIDE SEQUENCE</scope>
    <source>
        <strain evidence="5">CCFEE 5485</strain>
    </source>
</reference>
<dbReference type="AlphaFoldDB" id="A0AAE0WPI9"/>
<dbReference type="PANTHER" id="PTHR33112">
    <property type="entry name" value="DOMAIN PROTEIN, PUTATIVE-RELATED"/>
    <property type="match status" value="1"/>
</dbReference>
<dbReference type="InterPro" id="IPR036380">
    <property type="entry name" value="Isochorismatase-like_sf"/>
</dbReference>
<dbReference type="InterPro" id="IPR000868">
    <property type="entry name" value="Isochorismatase-like_dom"/>
</dbReference>
<dbReference type="InterPro" id="IPR010730">
    <property type="entry name" value="HET"/>
</dbReference>
<proteinExistence type="inferred from homology"/>
<keyword evidence="6" id="KW-1185">Reference proteome</keyword>
<evidence type="ECO:0008006" key="7">
    <source>
        <dbReference type="Google" id="ProtNLM"/>
    </source>
</evidence>
<evidence type="ECO:0000256" key="2">
    <source>
        <dbReference type="SAM" id="MobiDB-lite"/>
    </source>
</evidence>
<feature type="compositionally biased region" description="Polar residues" evidence="2">
    <location>
        <begin position="7"/>
        <end position="19"/>
    </location>
</feature>
<dbReference type="PANTHER" id="PTHR33112:SF1">
    <property type="entry name" value="HETEROKARYON INCOMPATIBILITY DOMAIN-CONTAINING PROTEIN"/>
    <property type="match status" value="1"/>
</dbReference>
<name>A0AAE0WPI9_9PEZI</name>
<evidence type="ECO:0000259" key="3">
    <source>
        <dbReference type="Pfam" id="PF00857"/>
    </source>
</evidence>
<dbReference type="CDD" id="cd00431">
    <property type="entry name" value="cysteine_hydrolases"/>
    <property type="match status" value="1"/>
</dbReference>